<comment type="caution">
    <text evidence="13">The sequence shown here is derived from an EMBL/GenBank/DDBJ whole genome shotgun (WGS) entry which is preliminary data.</text>
</comment>
<dbReference type="HAMAP" id="MF_00141">
    <property type="entry name" value="EF_P"/>
    <property type="match status" value="1"/>
</dbReference>
<dbReference type="InterPro" id="IPR008991">
    <property type="entry name" value="Translation_prot_SH3-like_sf"/>
</dbReference>
<evidence type="ECO:0000256" key="9">
    <source>
        <dbReference type="NCBIfam" id="TIGR00038"/>
    </source>
</evidence>
<reference evidence="13" key="1">
    <citation type="submission" date="2019-09" db="EMBL/GenBank/DDBJ databases">
        <title>Characterisation of the sponge microbiome using genome-centric metagenomics.</title>
        <authorList>
            <person name="Engelberts J.P."/>
            <person name="Robbins S.J."/>
            <person name="De Goeij J.M."/>
            <person name="Aranda M."/>
            <person name="Bell S.C."/>
            <person name="Webster N.S."/>
        </authorList>
    </citation>
    <scope>NUCLEOTIDE SEQUENCE</scope>
    <source>
        <strain evidence="13">SB0675_bin_29</strain>
    </source>
</reference>
<dbReference type="InterPro" id="IPR012340">
    <property type="entry name" value="NA-bd_OB-fold"/>
</dbReference>
<dbReference type="GO" id="GO:0005829">
    <property type="term" value="C:cytosol"/>
    <property type="evidence" value="ECO:0007669"/>
    <property type="project" value="UniProtKB-ARBA"/>
</dbReference>
<evidence type="ECO:0000313" key="13">
    <source>
        <dbReference type="EMBL" id="MYH62163.1"/>
    </source>
</evidence>
<dbReference type="NCBIfam" id="TIGR00038">
    <property type="entry name" value="efp"/>
    <property type="match status" value="1"/>
</dbReference>
<comment type="pathway">
    <text evidence="2 8">Protein biosynthesis; polypeptide chain elongation.</text>
</comment>
<dbReference type="Pfam" id="PF08207">
    <property type="entry name" value="EFP_N"/>
    <property type="match status" value="1"/>
</dbReference>
<comment type="similarity">
    <text evidence="3 8 10">Belongs to the elongation factor P family.</text>
</comment>
<dbReference type="UniPathway" id="UPA00345"/>
<dbReference type="PANTHER" id="PTHR30053:SF12">
    <property type="entry name" value="ELONGATION FACTOR P (EF-P) FAMILY PROTEIN"/>
    <property type="match status" value="1"/>
</dbReference>
<evidence type="ECO:0000259" key="12">
    <source>
        <dbReference type="SMART" id="SM01185"/>
    </source>
</evidence>
<keyword evidence="4 8" id="KW-0963">Cytoplasm</keyword>
<evidence type="ECO:0000256" key="7">
    <source>
        <dbReference type="ARBA" id="ARBA00025469"/>
    </source>
</evidence>
<dbReference type="NCBIfam" id="NF001810">
    <property type="entry name" value="PRK00529.1"/>
    <property type="match status" value="1"/>
</dbReference>
<proteinExistence type="inferred from homology"/>
<evidence type="ECO:0000256" key="2">
    <source>
        <dbReference type="ARBA" id="ARBA00004815"/>
    </source>
</evidence>
<evidence type="ECO:0000256" key="4">
    <source>
        <dbReference type="ARBA" id="ARBA00022490"/>
    </source>
</evidence>
<dbReference type="PROSITE" id="PS01275">
    <property type="entry name" value="EFP"/>
    <property type="match status" value="1"/>
</dbReference>
<dbReference type="InterPro" id="IPR013185">
    <property type="entry name" value="Transl_elong_KOW-like"/>
</dbReference>
<dbReference type="SMART" id="SM00841">
    <property type="entry name" value="Elong-fact-P_C"/>
    <property type="match status" value="1"/>
</dbReference>
<dbReference type="PIRSF" id="PIRSF005901">
    <property type="entry name" value="EF-P"/>
    <property type="match status" value="1"/>
</dbReference>
<comment type="function">
    <text evidence="7 8">Involved in peptide bond synthesis. Stimulates efficient translation and peptide-bond synthesis on native or reconstituted 70S ribosomes in vitro. Probably functions indirectly by altering the affinity of the ribosome for aminoacyl-tRNA, thus increasing their reactivity as acceptors for peptidyl transferase.</text>
</comment>
<dbReference type="FunFam" id="2.30.30.30:FF:000003">
    <property type="entry name" value="Elongation factor P"/>
    <property type="match status" value="1"/>
</dbReference>
<dbReference type="InterPro" id="IPR001059">
    <property type="entry name" value="Transl_elong_P/YeiP_cen"/>
</dbReference>
<evidence type="ECO:0000256" key="5">
    <source>
        <dbReference type="ARBA" id="ARBA00022768"/>
    </source>
</evidence>
<dbReference type="PANTHER" id="PTHR30053">
    <property type="entry name" value="ELONGATION FACTOR P"/>
    <property type="match status" value="1"/>
</dbReference>
<evidence type="ECO:0000256" key="8">
    <source>
        <dbReference type="HAMAP-Rule" id="MF_00141"/>
    </source>
</evidence>
<comment type="subcellular location">
    <subcellularLocation>
        <location evidence="1 8">Cytoplasm</location>
    </subcellularLocation>
</comment>
<evidence type="ECO:0000256" key="6">
    <source>
        <dbReference type="ARBA" id="ARBA00022917"/>
    </source>
</evidence>
<dbReference type="SUPFAM" id="SSF50249">
    <property type="entry name" value="Nucleic acid-binding proteins"/>
    <property type="match status" value="2"/>
</dbReference>
<dbReference type="InterPro" id="IPR015365">
    <property type="entry name" value="Elong-fact-P_C"/>
</dbReference>
<dbReference type="InterPro" id="IPR011768">
    <property type="entry name" value="Transl_elongation_fac_P"/>
</dbReference>
<dbReference type="InterPro" id="IPR013852">
    <property type="entry name" value="Transl_elong_P/YeiP_CS"/>
</dbReference>
<dbReference type="Pfam" id="PF01132">
    <property type="entry name" value="EFP"/>
    <property type="match status" value="1"/>
</dbReference>
<dbReference type="FunFam" id="2.40.50.140:FF:000009">
    <property type="entry name" value="Elongation factor P"/>
    <property type="match status" value="1"/>
</dbReference>
<dbReference type="FunFam" id="2.40.50.140:FF:000004">
    <property type="entry name" value="Elongation factor P"/>
    <property type="match status" value="1"/>
</dbReference>
<dbReference type="AlphaFoldDB" id="A0A6B1FYF0"/>
<evidence type="ECO:0000256" key="1">
    <source>
        <dbReference type="ARBA" id="ARBA00004496"/>
    </source>
</evidence>
<accession>A0A6B1FYF0</accession>
<dbReference type="SUPFAM" id="SSF50104">
    <property type="entry name" value="Translation proteins SH3-like domain"/>
    <property type="match status" value="1"/>
</dbReference>
<feature type="domain" description="Translation elongation factor P/YeiP central" evidence="12">
    <location>
        <begin position="67"/>
        <end position="121"/>
    </location>
</feature>
<dbReference type="CDD" id="cd04470">
    <property type="entry name" value="S1_EF-P_repeat_1"/>
    <property type="match status" value="1"/>
</dbReference>
<dbReference type="GO" id="GO:0043043">
    <property type="term" value="P:peptide biosynthetic process"/>
    <property type="evidence" value="ECO:0007669"/>
    <property type="project" value="InterPro"/>
</dbReference>
<organism evidence="13">
    <name type="scientific">Caldilineaceae bacterium SB0675_bin_29</name>
    <dbReference type="NCBI Taxonomy" id="2605266"/>
    <lineage>
        <taxon>Bacteria</taxon>
        <taxon>Bacillati</taxon>
        <taxon>Chloroflexota</taxon>
        <taxon>Caldilineae</taxon>
        <taxon>Caldilineales</taxon>
        <taxon>Caldilineaceae</taxon>
    </lineage>
</organism>
<evidence type="ECO:0000256" key="10">
    <source>
        <dbReference type="RuleBase" id="RU004389"/>
    </source>
</evidence>
<protein>
    <recommendedName>
        <fullName evidence="8 9">Elongation factor P</fullName>
        <shortName evidence="8">EF-P</shortName>
    </recommendedName>
</protein>
<dbReference type="SMART" id="SM01185">
    <property type="entry name" value="EFP"/>
    <property type="match status" value="1"/>
</dbReference>
<dbReference type="GO" id="GO:0003746">
    <property type="term" value="F:translation elongation factor activity"/>
    <property type="evidence" value="ECO:0007669"/>
    <property type="project" value="UniProtKB-UniRule"/>
</dbReference>
<dbReference type="InterPro" id="IPR020599">
    <property type="entry name" value="Transl_elong_fac_P/YeiP"/>
</dbReference>
<name>A0A6B1FYF0_9CHLR</name>
<dbReference type="CDD" id="cd05794">
    <property type="entry name" value="S1_EF-P_repeat_2"/>
    <property type="match status" value="1"/>
</dbReference>
<dbReference type="Gene3D" id="2.40.50.140">
    <property type="entry name" value="Nucleic acid-binding proteins"/>
    <property type="match status" value="2"/>
</dbReference>
<dbReference type="Gene3D" id="2.30.30.30">
    <property type="match status" value="1"/>
</dbReference>
<dbReference type="Pfam" id="PF09285">
    <property type="entry name" value="Elong-fact-P_C"/>
    <property type="match status" value="1"/>
</dbReference>
<feature type="domain" description="Elongation factor P C-terminal" evidence="11">
    <location>
        <begin position="129"/>
        <end position="184"/>
    </location>
</feature>
<gene>
    <name evidence="8 13" type="primary">efp</name>
    <name evidence="13" type="ORF">F4148_10510</name>
</gene>
<evidence type="ECO:0000256" key="3">
    <source>
        <dbReference type="ARBA" id="ARBA00009479"/>
    </source>
</evidence>
<evidence type="ECO:0000259" key="11">
    <source>
        <dbReference type="SMART" id="SM00841"/>
    </source>
</evidence>
<dbReference type="InterPro" id="IPR014722">
    <property type="entry name" value="Rib_uL2_dom2"/>
</dbReference>
<keyword evidence="6 8" id="KW-0648">Protein biosynthesis</keyword>
<keyword evidence="5 8" id="KW-0251">Elongation factor</keyword>
<sequence length="186" mass="21354">MADVQQLRRGNIYEEDRQLWRVLDFQHIKMARGGATIRLKVRNLRSGATIEKTYNSGARVDDIRLDSRDVEYLYTDGDLYHFMDTETFEQVALSKDALEEIVQFLKDNTVVELESFEGEPISVNLPTTIDLKVVWAEMAVAGDTANSPTKEVELETGYRLNVPMFVKEGDTVRIDTRDGRYVTRVQ</sequence>
<dbReference type="EMBL" id="VYDA01000381">
    <property type="protein sequence ID" value="MYH62163.1"/>
    <property type="molecule type" value="Genomic_DNA"/>
</dbReference>